<comment type="caution">
    <text evidence="1">The sequence shown here is derived from an EMBL/GenBank/DDBJ whole genome shotgun (WGS) entry which is preliminary data.</text>
</comment>
<evidence type="ECO:0000313" key="1">
    <source>
        <dbReference type="EMBL" id="KAI8421288.1"/>
    </source>
</evidence>
<accession>A0ACC0JB32</accession>
<dbReference type="Proteomes" id="UP001064048">
    <property type="component" value="Chromosome 13"/>
</dbReference>
<evidence type="ECO:0000313" key="2">
    <source>
        <dbReference type="Proteomes" id="UP001064048"/>
    </source>
</evidence>
<gene>
    <name evidence="1" type="ORF">MSG28_008324</name>
</gene>
<feature type="non-terminal residue" evidence="1">
    <location>
        <position position="1"/>
    </location>
</feature>
<keyword evidence="2" id="KW-1185">Reference proteome</keyword>
<sequence length="79" mass="8995">IEEQSITIPSIYHAIGPNPCLCPRQGPMVQKSCSPIYHILQHFDNKDFCETCNLSCDGKESRDLDEKRQSLSKSDKRTL</sequence>
<protein>
    <submittedName>
        <fullName evidence="1">Uncharacterized protein</fullName>
    </submittedName>
</protein>
<reference evidence="1 2" key="1">
    <citation type="journal article" date="2022" name="Genome Biol. Evol.">
        <title>The Spruce Budworm Genome: Reconstructing the Evolutionary History of Antifreeze Proteins.</title>
        <authorList>
            <person name="Beliveau C."/>
            <person name="Gagne P."/>
            <person name="Picq S."/>
            <person name="Vernygora O."/>
            <person name="Keeling C.I."/>
            <person name="Pinkney K."/>
            <person name="Doucet D."/>
            <person name="Wen F."/>
            <person name="Johnston J.S."/>
            <person name="Maaroufi H."/>
            <person name="Boyle B."/>
            <person name="Laroche J."/>
            <person name="Dewar K."/>
            <person name="Juretic N."/>
            <person name="Blackburn G."/>
            <person name="Nisole A."/>
            <person name="Brunet B."/>
            <person name="Brandao M."/>
            <person name="Lumley L."/>
            <person name="Duan J."/>
            <person name="Quan G."/>
            <person name="Lucarotti C.J."/>
            <person name="Roe A.D."/>
            <person name="Sperling F.A.H."/>
            <person name="Levesque R.C."/>
            <person name="Cusson M."/>
        </authorList>
    </citation>
    <scope>NUCLEOTIDE SEQUENCE [LARGE SCALE GENOMIC DNA]</scope>
    <source>
        <strain evidence="1">Glfc:IPQL:Cfum</strain>
    </source>
</reference>
<dbReference type="EMBL" id="CM046113">
    <property type="protein sequence ID" value="KAI8421288.1"/>
    <property type="molecule type" value="Genomic_DNA"/>
</dbReference>
<name>A0ACC0JB32_CHOFU</name>
<proteinExistence type="predicted"/>
<organism evidence="1 2">
    <name type="scientific">Choristoneura fumiferana</name>
    <name type="common">Spruce budworm moth</name>
    <name type="synonym">Archips fumiferana</name>
    <dbReference type="NCBI Taxonomy" id="7141"/>
    <lineage>
        <taxon>Eukaryota</taxon>
        <taxon>Metazoa</taxon>
        <taxon>Ecdysozoa</taxon>
        <taxon>Arthropoda</taxon>
        <taxon>Hexapoda</taxon>
        <taxon>Insecta</taxon>
        <taxon>Pterygota</taxon>
        <taxon>Neoptera</taxon>
        <taxon>Endopterygota</taxon>
        <taxon>Lepidoptera</taxon>
        <taxon>Glossata</taxon>
        <taxon>Ditrysia</taxon>
        <taxon>Tortricoidea</taxon>
        <taxon>Tortricidae</taxon>
        <taxon>Tortricinae</taxon>
        <taxon>Choristoneura</taxon>
    </lineage>
</organism>